<evidence type="ECO:0000256" key="2">
    <source>
        <dbReference type="ARBA" id="ARBA00022692"/>
    </source>
</evidence>
<keyword evidence="4 6" id="KW-0472">Membrane</keyword>
<gene>
    <name evidence="8" type="ORF">GCM10022416_59110</name>
</gene>
<evidence type="ECO:0000256" key="6">
    <source>
        <dbReference type="SAM" id="Phobius"/>
    </source>
</evidence>
<evidence type="ECO:0000313" key="8">
    <source>
        <dbReference type="EMBL" id="GAA4157527.1"/>
    </source>
</evidence>
<reference evidence="9" key="1">
    <citation type="journal article" date="2019" name="Int. J. Syst. Evol. Microbiol.">
        <title>The Global Catalogue of Microorganisms (GCM) 10K type strain sequencing project: providing services to taxonomists for standard genome sequencing and annotation.</title>
        <authorList>
            <consortium name="The Broad Institute Genomics Platform"/>
            <consortium name="The Broad Institute Genome Sequencing Center for Infectious Disease"/>
            <person name="Wu L."/>
            <person name="Ma J."/>
        </authorList>
    </citation>
    <scope>NUCLEOTIDE SEQUENCE [LARGE SCALE GENOMIC DNA]</scope>
    <source>
        <strain evidence="9">JCM 17316</strain>
    </source>
</reference>
<evidence type="ECO:0000256" key="4">
    <source>
        <dbReference type="ARBA" id="ARBA00023136"/>
    </source>
</evidence>
<dbReference type="Pfam" id="PF06305">
    <property type="entry name" value="LapA_dom"/>
    <property type="match status" value="1"/>
</dbReference>
<sequence length="114" mass="12183">MSRTSAAWAGLWAAAVVLIVFIVFLLSNTGSVQISFAGLHGDLPLAVALLIALVTGIVVTLILGTARITQVRRLARRRRAGDQAGQQPANRPHHNGQPQQPTTKKAGPDHVDHR</sequence>
<accession>A0ABP7ZH03</accession>
<proteinExistence type="predicted"/>
<evidence type="ECO:0000256" key="1">
    <source>
        <dbReference type="ARBA" id="ARBA00022475"/>
    </source>
</evidence>
<keyword evidence="1" id="KW-1003">Cell membrane</keyword>
<feature type="region of interest" description="Disordered" evidence="5">
    <location>
        <begin position="76"/>
        <end position="114"/>
    </location>
</feature>
<keyword evidence="3 6" id="KW-1133">Transmembrane helix</keyword>
<evidence type="ECO:0000256" key="5">
    <source>
        <dbReference type="SAM" id="MobiDB-lite"/>
    </source>
</evidence>
<keyword evidence="9" id="KW-1185">Reference proteome</keyword>
<feature type="transmembrane region" description="Helical" evidence="6">
    <location>
        <begin position="7"/>
        <end position="26"/>
    </location>
</feature>
<evidence type="ECO:0000256" key="3">
    <source>
        <dbReference type="ARBA" id="ARBA00022989"/>
    </source>
</evidence>
<dbReference type="Proteomes" id="UP001500266">
    <property type="component" value="Unassembled WGS sequence"/>
</dbReference>
<feature type="transmembrane region" description="Helical" evidence="6">
    <location>
        <begin position="46"/>
        <end position="69"/>
    </location>
</feature>
<evidence type="ECO:0000259" key="7">
    <source>
        <dbReference type="Pfam" id="PF06305"/>
    </source>
</evidence>
<dbReference type="EMBL" id="BAABDO010000157">
    <property type="protein sequence ID" value="GAA4157527.1"/>
    <property type="molecule type" value="Genomic_DNA"/>
</dbReference>
<keyword evidence="2 6" id="KW-0812">Transmembrane</keyword>
<evidence type="ECO:0000313" key="9">
    <source>
        <dbReference type="Proteomes" id="UP001500266"/>
    </source>
</evidence>
<comment type="caution">
    <text evidence="8">The sequence shown here is derived from an EMBL/GenBank/DDBJ whole genome shotgun (WGS) entry which is preliminary data.</text>
</comment>
<protein>
    <recommendedName>
        <fullName evidence="7">Lipopolysaccharide assembly protein A domain-containing protein</fullName>
    </recommendedName>
</protein>
<name>A0ABP7ZH03_9ACTN</name>
<dbReference type="InterPro" id="IPR010445">
    <property type="entry name" value="LapA_dom"/>
</dbReference>
<organism evidence="8 9">
    <name type="scientific">Actinomadura keratinilytica</name>
    <dbReference type="NCBI Taxonomy" id="547461"/>
    <lineage>
        <taxon>Bacteria</taxon>
        <taxon>Bacillati</taxon>
        <taxon>Actinomycetota</taxon>
        <taxon>Actinomycetes</taxon>
        <taxon>Streptosporangiales</taxon>
        <taxon>Thermomonosporaceae</taxon>
        <taxon>Actinomadura</taxon>
    </lineage>
</organism>
<feature type="domain" description="Lipopolysaccharide assembly protein A" evidence="7">
    <location>
        <begin position="28"/>
        <end position="79"/>
    </location>
</feature>